<protein>
    <submittedName>
        <fullName evidence="1">Uncharacterized protein</fullName>
    </submittedName>
</protein>
<dbReference type="Proteomes" id="UP000708208">
    <property type="component" value="Unassembled WGS sequence"/>
</dbReference>
<evidence type="ECO:0000313" key="1">
    <source>
        <dbReference type="EMBL" id="CAG7815764.1"/>
    </source>
</evidence>
<sequence length="394" mass="45420">MLTRLPYVFCVWHAHVSFSLLLIATLVTQSTAFAQSYRKPAENESSIALRLTAGKVELGTEKDNDTIFYPLADDEEKNESLHEKTNLRYPVNGKSKEHNLHVLVNAIRQILAQLGFSVSELREALSANESLFQNDSKNFTNKPAEIVRISGWRSMPEYEKRMTAILRRRNTNEDKIKLKIQELLRGNSQNRTLLIKMIQLVAKKWGQDVSRLPEPFGDLNYTGPINYPAEFREELRGLAPLLTKDLQHDLQRVLAKDLRRTRKFIQEVATLEEDNDGNRIVRISRHATGSSKHSKPKIKVFSEGKLLKPVFKTNNEEGVKVKYNILKNTIPHTKKEKTNNEPDISPAHLESVIRREQQQRKARMFLDVTSVDIKHRNRMTRANASKPNSRKKRL</sequence>
<dbReference type="AlphaFoldDB" id="A0A8J2L5D3"/>
<keyword evidence="2" id="KW-1185">Reference proteome</keyword>
<evidence type="ECO:0000313" key="2">
    <source>
        <dbReference type="Proteomes" id="UP000708208"/>
    </source>
</evidence>
<comment type="caution">
    <text evidence="1">The sequence shown here is derived from an EMBL/GenBank/DDBJ whole genome shotgun (WGS) entry which is preliminary data.</text>
</comment>
<reference evidence="1" key="1">
    <citation type="submission" date="2021-06" db="EMBL/GenBank/DDBJ databases">
        <authorList>
            <person name="Hodson N. C."/>
            <person name="Mongue J. A."/>
            <person name="Jaron S. K."/>
        </authorList>
    </citation>
    <scope>NUCLEOTIDE SEQUENCE</scope>
</reference>
<gene>
    <name evidence="1" type="ORF">AFUS01_LOCUS26422</name>
</gene>
<proteinExistence type="predicted"/>
<dbReference type="EMBL" id="CAJVCH010352367">
    <property type="protein sequence ID" value="CAG7815764.1"/>
    <property type="molecule type" value="Genomic_DNA"/>
</dbReference>
<organism evidence="1 2">
    <name type="scientific">Allacma fusca</name>
    <dbReference type="NCBI Taxonomy" id="39272"/>
    <lineage>
        <taxon>Eukaryota</taxon>
        <taxon>Metazoa</taxon>
        <taxon>Ecdysozoa</taxon>
        <taxon>Arthropoda</taxon>
        <taxon>Hexapoda</taxon>
        <taxon>Collembola</taxon>
        <taxon>Symphypleona</taxon>
        <taxon>Sminthuridae</taxon>
        <taxon>Allacma</taxon>
    </lineage>
</organism>
<name>A0A8J2L5D3_9HEXA</name>
<accession>A0A8J2L5D3</accession>